<reference evidence="1 2" key="1">
    <citation type="submission" date="2019-02" db="EMBL/GenBank/DDBJ databases">
        <title>Bacteria dissemination in different level of health care in South Africa: the effectiveness of infections prevention and control.</title>
        <authorList>
            <person name="Shobo C."/>
            <person name="Amoako D.G."/>
            <person name="Allam M."/>
            <person name="Ismail A."/>
            <person name="Bester L.A."/>
            <person name="Essack S.Y."/>
        </authorList>
    </citation>
    <scope>NUCLEOTIDE SEQUENCE [LARGE SCALE GENOMIC DNA]</scope>
    <source>
        <strain evidence="1 2">2SIL2</strain>
    </source>
</reference>
<protein>
    <submittedName>
        <fullName evidence="1">Excinuclease ABC subunit C</fullName>
    </submittedName>
</protein>
<proteinExistence type="predicted"/>
<organism evidence="1 2">
    <name type="scientific">Enterococcus faecalis</name>
    <name type="common">Streptococcus faecalis</name>
    <dbReference type="NCBI Taxonomy" id="1351"/>
    <lineage>
        <taxon>Bacteria</taxon>
        <taxon>Bacillati</taxon>
        <taxon>Bacillota</taxon>
        <taxon>Bacilli</taxon>
        <taxon>Lactobacillales</taxon>
        <taxon>Enterococcaceae</taxon>
        <taxon>Enterococcus</taxon>
    </lineage>
</organism>
<accession>A0A1J6Z2T7</accession>
<dbReference type="Proteomes" id="UP000305511">
    <property type="component" value="Unassembled WGS sequence"/>
</dbReference>
<sequence length="71" mass="8172">MLLSMNITVTEIFMKTYDYRGSVIKEGNKTTSIAYVQCACGCLASRMSSNSNKYKCSWCKRTYMLGKEIYR</sequence>
<dbReference type="EMBL" id="SIYF01000389">
    <property type="protein sequence ID" value="TKK75708.1"/>
    <property type="molecule type" value="Genomic_DNA"/>
</dbReference>
<evidence type="ECO:0000313" key="1">
    <source>
        <dbReference type="EMBL" id="TKK75708.1"/>
    </source>
</evidence>
<evidence type="ECO:0000313" key="2">
    <source>
        <dbReference type="Proteomes" id="UP000305511"/>
    </source>
</evidence>
<dbReference type="RefSeq" id="WP_002415356.1">
    <property type="nucleotide sequence ID" value="NZ_AP027137.1"/>
</dbReference>
<dbReference type="AlphaFoldDB" id="A0A1J6Z2T7"/>
<name>A0A1J6Z2T7_ENTFL</name>
<gene>
    <name evidence="1" type="ORF">EY666_14160</name>
</gene>
<comment type="caution">
    <text evidence="1">The sequence shown here is derived from an EMBL/GenBank/DDBJ whole genome shotgun (WGS) entry which is preliminary data.</text>
</comment>